<feature type="domain" description="Tyrosine specific protein phosphatases" evidence="2">
    <location>
        <begin position="528"/>
        <end position="599"/>
    </location>
</feature>
<dbReference type="InterPro" id="IPR029058">
    <property type="entry name" value="AB_hydrolase_fold"/>
</dbReference>
<evidence type="ECO:0000313" key="4">
    <source>
        <dbReference type="Proteomes" id="UP001278500"/>
    </source>
</evidence>
<dbReference type="Gene3D" id="3.90.190.10">
    <property type="entry name" value="Protein tyrosine phosphatase superfamily"/>
    <property type="match status" value="1"/>
</dbReference>
<dbReference type="SUPFAM" id="SSF53474">
    <property type="entry name" value="alpha/beta-Hydrolases"/>
    <property type="match status" value="1"/>
</dbReference>
<evidence type="ECO:0000259" key="2">
    <source>
        <dbReference type="PROSITE" id="PS50056"/>
    </source>
</evidence>
<feature type="region of interest" description="Disordered" evidence="1">
    <location>
        <begin position="1"/>
        <end position="23"/>
    </location>
</feature>
<sequence>MSKGPSMTEVPDPVATDPPLLDRSSEIKTYTTSRFTYPGLRIFYRRHQQADRLPKEPAPIPLLVFIHGLGGSVAQFHPLLTSLTSVASCLAIDLPGCGRSEFSVRQWEAYTTDALVELLEIIIEDYREKEDGQGVVLIGHSMGASLAALLASPRLPPRTQLHEHVVGLIAICPSSGLPSKKQIMIFRALLWIPEFIFNLWRAWDRRGGSQSASVNRFVGADADPEAKRLQDLYNNQIWRRMAWGCLPTYVNGQPQGGLPSKETWEKLNVPVFLVGGEDDRVTPPREIAKIRGFLENKTTPDTISPGTSVVADSAAPVDINAAVSKIDALTSLGQADENAREGADQEPVHQTQVAEPEEGADDPSTPTEQAASLPSLSLHPKKVVRSVIMGKPATHALLYTPSTARILAGLISDFMVVHITGRLDLGWQLQYLSRDGKWDVKNLQKWQAVEPVSEPIGGIFRAMKTLREVDEVHSPSEFVKKWGGVIKDVIDISHDNPVYNPQGLEKGGIHYHKFPTVSKVPPTDAEIKGFIELVDKIRAEQKERAKREKWGEEYYIGVHCHYGFNRTGFFLVCYLVERCGYTPKAAIEHFAKSRPKGIKHAHFKDRLYVRYSGLEIKAIEEE</sequence>
<accession>A0AAE0MQ79</accession>
<dbReference type="GO" id="GO:0004484">
    <property type="term" value="F:mRNA guanylyltransferase activity"/>
    <property type="evidence" value="ECO:0007669"/>
    <property type="project" value="TreeGrafter"/>
</dbReference>
<dbReference type="Gene3D" id="3.40.50.1820">
    <property type="entry name" value="alpha/beta hydrolase"/>
    <property type="match status" value="1"/>
</dbReference>
<dbReference type="FunFam" id="3.90.190.10:FF:000090">
    <property type="entry name" value="Dual specificity phosphatase catalytic domain protein"/>
    <property type="match status" value="1"/>
</dbReference>
<dbReference type="RefSeq" id="XP_062679896.1">
    <property type="nucleotide sequence ID" value="XM_062828448.1"/>
</dbReference>
<protein>
    <recommendedName>
        <fullName evidence="2">Tyrosine specific protein phosphatases domain-containing protein</fullName>
    </recommendedName>
</protein>
<dbReference type="InterPro" id="IPR016130">
    <property type="entry name" value="Tyr_Pase_AS"/>
</dbReference>
<dbReference type="InterPro" id="IPR051029">
    <property type="entry name" value="mRNA_Capping_Enz/RNA_Phosphat"/>
</dbReference>
<evidence type="ECO:0000313" key="3">
    <source>
        <dbReference type="EMBL" id="KAK3340954.1"/>
    </source>
</evidence>
<dbReference type="GeneID" id="87865602"/>
<dbReference type="FunFam" id="3.40.50.1820:FF:000273">
    <property type="entry name" value="Dual specificity phosphatase catalytic domain protein"/>
    <property type="match status" value="1"/>
</dbReference>
<feature type="compositionally biased region" description="Polar residues" evidence="1">
    <location>
        <begin position="364"/>
        <end position="375"/>
    </location>
</feature>
<dbReference type="PROSITE" id="PS50056">
    <property type="entry name" value="TYR_PHOSPHATASE_2"/>
    <property type="match status" value="1"/>
</dbReference>
<gene>
    <name evidence="3" type="ORF">B0H65DRAFT_510984</name>
</gene>
<reference evidence="3" key="2">
    <citation type="submission" date="2023-06" db="EMBL/GenBank/DDBJ databases">
        <authorList>
            <consortium name="Lawrence Berkeley National Laboratory"/>
            <person name="Haridas S."/>
            <person name="Hensen N."/>
            <person name="Bonometti L."/>
            <person name="Westerberg I."/>
            <person name="Brannstrom I.O."/>
            <person name="Guillou S."/>
            <person name="Cros-Aarteil S."/>
            <person name="Calhoun S."/>
            <person name="Kuo A."/>
            <person name="Mondo S."/>
            <person name="Pangilinan J."/>
            <person name="Riley R."/>
            <person name="Labutti K."/>
            <person name="Andreopoulos B."/>
            <person name="Lipzen A."/>
            <person name="Chen C."/>
            <person name="Yanf M."/>
            <person name="Daum C."/>
            <person name="Ng V."/>
            <person name="Clum A."/>
            <person name="Steindorff A."/>
            <person name="Ohm R."/>
            <person name="Martin F."/>
            <person name="Silar P."/>
            <person name="Natvig D."/>
            <person name="Lalanne C."/>
            <person name="Gautier V."/>
            <person name="Ament-Velasquez S.L."/>
            <person name="Kruys A."/>
            <person name="Hutchinson M.I."/>
            <person name="Powell A.J."/>
            <person name="Barry K."/>
            <person name="Miller A.N."/>
            <person name="Grigoriev I.V."/>
            <person name="Debuchy R."/>
            <person name="Gladieux P."/>
            <person name="Thoren M.H."/>
            <person name="Johannesson H."/>
        </authorList>
    </citation>
    <scope>NUCLEOTIDE SEQUENCE</scope>
    <source>
        <strain evidence="3">CBS 560.94</strain>
    </source>
</reference>
<proteinExistence type="predicted"/>
<evidence type="ECO:0000256" key="1">
    <source>
        <dbReference type="SAM" id="MobiDB-lite"/>
    </source>
</evidence>
<dbReference type="AlphaFoldDB" id="A0AAE0MQ79"/>
<organism evidence="3 4">
    <name type="scientific">Neurospora tetraspora</name>
    <dbReference type="NCBI Taxonomy" id="94610"/>
    <lineage>
        <taxon>Eukaryota</taxon>
        <taxon>Fungi</taxon>
        <taxon>Dikarya</taxon>
        <taxon>Ascomycota</taxon>
        <taxon>Pezizomycotina</taxon>
        <taxon>Sordariomycetes</taxon>
        <taxon>Sordariomycetidae</taxon>
        <taxon>Sordariales</taxon>
        <taxon>Sordariaceae</taxon>
        <taxon>Neurospora</taxon>
    </lineage>
</organism>
<feature type="region of interest" description="Disordered" evidence="1">
    <location>
        <begin position="335"/>
        <end position="375"/>
    </location>
</feature>
<dbReference type="PANTHER" id="PTHR10367">
    <property type="entry name" value="MRNA-CAPPING ENZYME"/>
    <property type="match status" value="1"/>
</dbReference>
<dbReference type="Proteomes" id="UP001278500">
    <property type="component" value="Unassembled WGS sequence"/>
</dbReference>
<dbReference type="PROSITE" id="PS00383">
    <property type="entry name" value="TYR_PHOSPHATASE_1"/>
    <property type="match status" value="1"/>
</dbReference>
<dbReference type="EMBL" id="JAUEPP010000006">
    <property type="protein sequence ID" value="KAK3340954.1"/>
    <property type="molecule type" value="Genomic_DNA"/>
</dbReference>
<comment type="caution">
    <text evidence="3">The sequence shown here is derived from an EMBL/GenBank/DDBJ whole genome shotgun (WGS) entry which is preliminary data.</text>
</comment>
<keyword evidence="4" id="KW-1185">Reference proteome</keyword>
<dbReference type="GO" id="GO:0006370">
    <property type="term" value="P:7-methylguanosine mRNA capping"/>
    <property type="evidence" value="ECO:0007669"/>
    <property type="project" value="TreeGrafter"/>
</dbReference>
<dbReference type="InterPro" id="IPR000387">
    <property type="entry name" value="Tyr_Pase_dom"/>
</dbReference>
<name>A0AAE0MQ79_9PEZI</name>
<dbReference type="InterPro" id="IPR029021">
    <property type="entry name" value="Prot-tyrosine_phosphatase-like"/>
</dbReference>
<dbReference type="PANTHER" id="PTHR10367:SF25">
    <property type="entry name" value="DUAL SPECIFICITY PHOSPHATASE CATALYTIC DOMAIN PROTEIN (AFU_ORTHOLOGUE AFUA_1G03540)"/>
    <property type="match status" value="1"/>
</dbReference>
<dbReference type="InterPro" id="IPR000073">
    <property type="entry name" value="AB_hydrolase_1"/>
</dbReference>
<dbReference type="SUPFAM" id="SSF52799">
    <property type="entry name" value="(Phosphotyrosine protein) phosphatases II"/>
    <property type="match status" value="1"/>
</dbReference>
<dbReference type="Pfam" id="PF12697">
    <property type="entry name" value="Abhydrolase_6"/>
    <property type="match status" value="1"/>
</dbReference>
<reference evidence="3" key="1">
    <citation type="journal article" date="2023" name="Mol. Phylogenet. Evol.">
        <title>Genome-scale phylogeny and comparative genomics of the fungal order Sordariales.</title>
        <authorList>
            <person name="Hensen N."/>
            <person name="Bonometti L."/>
            <person name="Westerberg I."/>
            <person name="Brannstrom I.O."/>
            <person name="Guillou S."/>
            <person name="Cros-Aarteil S."/>
            <person name="Calhoun S."/>
            <person name="Haridas S."/>
            <person name="Kuo A."/>
            <person name="Mondo S."/>
            <person name="Pangilinan J."/>
            <person name="Riley R."/>
            <person name="LaButti K."/>
            <person name="Andreopoulos B."/>
            <person name="Lipzen A."/>
            <person name="Chen C."/>
            <person name="Yan M."/>
            <person name="Daum C."/>
            <person name="Ng V."/>
            <person name="Clum A."/>
            <person name="Steindorff A."/>
            <person name="Ohm R.A."/>
            <person name="Martin F."/>
            <person name="Silar P."/>
            <person name="Natvig D.O."/>
            <person name="Lalanne C."/>
            <person name="Gautier V."/>
            <person name="Ament-Velasquez S.L."/>
            <person name="Kruys A."/>
            <person name="Hutchinson M.I."/>
            <person name="Powell A.J."/>
            <person name="Barry K."/>
            <person name="Miller A.N."/>
            <person name="Grigoriev I.V."/>
            <person name="Debuchy R."/>
            <person name="Gladieux P."/>
            <person name="Hiltunen Thoren M."/>
            <person name="Johannesson H."/>
        </authorList>
    </citation>
    <scope>NUCLEOTIDE SEQUENCE</scope>
    <source>
        <strain evidence="3">CBS 560.94</strain>
    </source>
</reference>
<dbReference type="CDD" id="cd14502">
    <property type="entry name" value="RNA_5'-triphosphatase"/>
    <property type="match status" value="1"/>
</dbReference>
<feature type="compositionally biased region" description="Basic and acidic residues" evidence="1">
    <location>
        <begin position="337"/>
        <end position="347"/>
    </location>
</feature>